<dbReference type="InterPro" id="IPR004476">
    <property type="entry name" value="RNase_II/RNase_R"/>
</dbReference>
<dbReference type="GO" id="GO:0008859">
    <property type="term" value="F:exoribonuclease II activity"/>
    <property type="evidence" value="ECO:0007669"/>
    <property type="project" value="UniProtKB-EC"/>
</dbReference>
<dbReference type="Pfam" id="PF08206">
    <property type="entry name" value="OB_RNB"/>
    <property type="match status" value="1"/>
</dbReference>
<feature type="non-terminal residue" evidence="11">
    <location>
        <position position="805"/>
    </location>
</feature>
<dbReference type="GO" id="GO:0005829">
    <property type="term" value="C:cytosol"/>
    <property type="evidence" value="ECO:0007669"/>
    <property type="project" value="TreeGrafter"/>
</dbReference>
<keyword evidence="8" id="KW-0694">RNA-binding</keyword>
<evidence type="ECO:0000256" key="7">
    <source>
        <dbReference type="ARBA" id="ARBA00022839"/>
    </source>
</evidence>
<proteinExistence type="inferred from homology"/>
<organism evidence="11 12">
    <name type="scientific">Candidatus Bilophila faecipullorum</name>
    <dbReference type="NCBI Taxonomy" id="2838482"/>
    <lineage>
        <taxon>Bacteria</taxon>
        <taxon>Pseudomonadati</taxon>
        <taxon>Thermodesulfobacteriota</taxon>
        <taxon>Desulfovibrionia</taxon>
        <taxon>Desulfovibrionales</taxon>
        <taxon>Desulfovibrionaceae</taxon>
        <taxon>Bilophila</taxon>
    </lineage>
</organism>
<dbReference type="InterPro" id="IPR013223">
    <property type="entry name" value="RNase_B_OB_dom"/>
</dbReference>
<keyword evidence="5" id="KW-0540">Nuclease</keyword>
<evidence type="ECO:0000256" key="5">
    <source>
        <dbReference type="ARBA" id="ARBA00022722"/>
    </source>
</evidence>
<dbReference type="GO" id="GO:0006402">
    <property type="term" value="P:mRNA catabolic process"/>
    <property type="evidence" value="ECO:0007669"/>
    <property type="project" value="TreeGrafter"/>
</dbReference>
<keyword evidence="7" id="KW-0269">Exonuclease</keyword>
<evidence type="ECO:0000256" key="6">
    <source>
        <dbReference type="ARBA" id="ARBA00022801"/>
    </source>
</evidence>
<dbReference type="PROSITE" id="PS50126">
    <property type="entry name" value="S1"/>
    <property type="match status" value="1"/>
</dbReference>
<dbReference type="InterPro" id="IPR001900">
    <property type="entry name" value="RNase_II/R"/>
</dbReference>
<keyword evidence="4" id="KW-0963">Cytoplasm</keyword>
<sequence length="805" mass="88953">MKKRSRRRGYFGDAAPEGAAPAARRSHKVAPRATAQAFVSVPGGLQAAEVLEVMSKVRHPVRLDDLVRFLDLSRRDKKPLEALLDALQSEGRVIRLRGGKWVEASQAQVITGVLSVQRSGAGFVTPDAVAEAGGEPQAVEKGRRKREGEVRSRPDIFIHPAFLGDAWHGDRVEVALQPGTQRHGAMRNPEGRILRVLERRQKELAVHVTRRTTARGVLCRPADPRLDFLLDTDVSALPEAPRPGELLLVTPQEKLDEGLWNATARVSLGLEEDAAVQERLTKLNHGIPLDFPPNVLAEAAELERHAQESPDMGGLPPLEEAKGAPSPDAVSHTSTAKRQDLRGVPFVTIDGEDARDFDDAVFVRPLAGAPEGVAWELWVAIADVSHFVFSGSRLDREARERGNSYYFPTSVEPMLPEVLSNGLCSLRPGEDRLVMAARIGFDSRGTPRTAAFFPGLIRSRGRLTYEGVQEALDHGGELLERHPFLRDAETLARLLLERRQARGSLDFDLPEAQFIVDRATGEVKDVERRVRLFAHRLIEEFMLAANEAVARFLTEKGTPFPYRVHPAPDPDRLSTLFRTLASTDLARSDVLHLKKGETPSPGRLRAIIKEAEGTPQEYLVGRLVLRSMMQARYSPEAGEHFGLASPCYCHFTSPIRRYADLLVHRALAFTLGASQGPVLAGHKLLAATDQCNARERAAAEAEREIGRRLGCLLLQERVGEVFSGVISGVTDFGFFVEFDKMPVEGMVRLTSFQDDWFEFDPDRQELIGVGTGRRFRLGQAVSVRLADVHLGRLEVNLELEGATDT</sequence>
<feature type="domain" description="S1 motif" evidence="10">
    <location>
        <begin position="719"/>
        <end position="800"/>
    </location>
</feature>
<evidence type="ECO:0000256" key="8">
    <source>
        <dbReference type="ARBA" id="ARBA00022884"/>
    </source>
</evidence>
<dbReference type="InterPro" id="IPR011805">
    <property type="entry name" value="RNase_R"/>
</dbReference>
<dbReference type="EC" id="3.1.13.1" evidence="3"/>
<evidence type="ECO:0000256" key="3">
    <source>
        <dbReference type="ARBA" id="ARBA00012163"/>
    </source>
</evidence>
<dbReference type="PANTHER" id="PTHR23355">
    <property type="entry name" value="RIBONUCLEASE"/>
    <property type="match status" value="1"/>
</dbReference>
<dbReference type="SMART" id="SM00316">
    <property type="entry name" value="S1"/>
    <property type="match status" value="1"/>
</dbReference>
<evidence type="ECO:0000256" key="1">
    <source>
        <dbReference type="ARBA" id="ARBA00001849"/>
    </source>
</evidence>
<name>A0A9D1QZV0_9BACT</name>
<dbReference type="NCBIfam" id="TIGR00358">
    <property type="entry name" value="3_prime_RNase"/>
    <property type="match status" value="1"/>
</dbReference>
<feature type="compositionally biased region" description="Low complexity" evidence="9">
    <location>
        <begin position="14"/>
        <end position="23"/>
    </location>
</feature>
<dbReference type="Pfam" id="PF00575">
    <property type="entry name" value="S1"/>
    <property type="match status" value="1"/>
</dbReference>
<dbReference type="SUPFAM" id="SSF50249">
    <property type="entry name" value="Nucleic acid-binding proteins"/>
    <property type="match status" value="3"/>
</dbReference>
<gene>
    <name evidence="11" type="ORF">H9874_00055</name>
</gene>
<dbReference type="EMBL" id="DXGI01000003">
    <property type="protein sequence ID" value="HIW77527.1"/>
    <property type="molecule type" value="Genomic_DNA"/>
</dbReference>
<dbReference type="PANTHER" id="PTHR23355:SF9">
    <property type="entry name" value="DIS3-LIKE EXONUCLEASE 2"/>
    <property type="match status" value="1"/>
</dbReference>
<dbReference type="CDD" id="cd04471">
    <property type="entry name" value="S1_RNase_R"/>
    <property type="match status" value="1"/>
</dbReference>
<evidence type="ECO:0000313" key="11">
    <source>
        <dbReference type="EMBL" id="HIW77527.1"/>
    </source>
</evidence>
<protein>
    <recommendedName>
        <fullName evidence="3">exoribonuclease II</fullName>
        <ecNumber evidence="3">3.1.13.1</ecNumber>
    </recommendedName>
</protein>
<evidence type="ECO:0000313" key="12">
    <source>
        <dbReference type="Proteomes" id="UP000824264"/>
    </source>
</evidence>
<comment type="caution">
    <text evidence="11">The sequence shown here is derived from an EMBL/GenBank/DDBJ whole genome shotgun (WGS) entry which is preliminary data.</text>
</comment>
<dbReference type="HAMAP" id="MF_01895">
    <property type="entry name" value="RNase_R"/>
    <property type="match status" value="1"/>
</dbReference>
<evidence type="ECO:0000256" key="4">
    <source>
        <dbReference type="ARBA" id="ARBA00022490"/>
    </source>
</evidence>
<dbReference type="GO" id="GO:0003723">
    <property type="term" value="F:RNA binding"/>
    <property type="evidence" value="ECO:0007669"/>
    <property type="project" value="UniProtKB-KW"/>
</dbReference>
<evidence type="ECO:0000256" key="9">
    <source>
        <dbReference type="SAM" id="MobiDB-lite"/>
    </source>
</evidence>
<dbReference type="InterPro" id="IPR012340">
    <property type="entry name" value="NA-bd_OB-fold"/>
</dbReference>
<reference evidence="11" key="2">
    <citation type="submission" date="2021-04" db="EMBL/GenBank/DDBJ databases">
        <authorList>
            <person name="Gilroy R."/>
        </authorList>
    </citation>
    <scope>NUCLEOTIDE SEQUENCE</scope>
    <source>
        <strain evidence="11">ChiSxjej5B17-1746</strain>
    </source>
</reference>
<evidence type="ECO:0000256" key="2">
    <source>
        <dbReference type="ARBA" id="ARBA00004496"/>
    </source>
</evidence>
<feature type="region of interest" description="Disordered" evidence="9">
    <location>
        <begin position="1"/>
        <end position="27"/>
    </location>
</feature>
<dbReference type="Gene3D" id="2.40.50.140">
    <property type="entry name" value="Nucleic acid-binding proteins"/>
    <property type="match status" value="2"/>
</dbReference>
<dbReference type="SMART" id="SM00955">
    <property type="entry name" value="RNB"/>
    <property type="match status" value="1"/>
</dbReference>
<comment type="subcellular location">
    <subcellularLocation>
        <location evidence="2">Cytoplasm</location>
    </subcellularLocation>
</comment>
<evidence type="ECO:0000259" key="10">
    <source>
        <dbReference type="PROSITE" id="PS50126"/>
    </source>
</evidence>
<comment type="catalytic activity">
    <reaction evidence="1">
        <text>Exonucleolytic cleavage in the 3'- to 5'-direction to yield nucleoside 5'-phosphates.</text>
        <dbReference type="EC" id="3.1.13.1"/>
    </reaction>
</comment>
<dbReference type="InterPro" id="IPR050180">
    <property type="entry name" value="RNR_Ribonuclease"/>
</dbReference>
<keyword evidence="6" id="KW-0378">Hydrolase</keyword>
<accession>A0A9D1QZV0</accession>
<feature type="region of interest" description="Disordered" evidence="9">
    <location>
        <begin position="303"/>
        <end position="337"/>
    </location>
</feature>
<dbReference type="Pfam" id="PF00773">
    <property type="entry name" value="RNB"/>
    <property type="match status" value="1"/>
</dbReference>
<dbReference type="AlphaFoldDB" id="A0A9D1QZV0"/>
<dbReference type="InterPro" id="IPR003029">
    <property type="entry name" value="S1_domain"/>
</dbReference>
<reference evidence="11" key="1">
    <citation type="journal article" date="2021" name="PeerJ">
        <title>Extensive microbial diversity within the chicken gut microbiome revealed by metagenomics and culture.</title>
        <authorList>
            <person name="Gilroy R."/>
            <person name="Ravi A."/>
            <person name="Getino M."/>
            <person name="Pursley I."/>
            <person name="Horton D.L."/>
            <person name="Alikhan N.F."/>
            <person name="Baker D."/>
            <person name="Gharbi K."/>
            <person name="Hall N."/>
            <person name="Watson M."/>
            <person name="Adriaenssens E.M."/>
            <person name="Foster-Nyarko E."/>
            <person name="Jarju S."/>
            <person name="Secka A."/>
            <person name="Antonio M."/>
            <person name="Oren A."/>
            <person name="Chaudhuri R.R."/>
            <person name="La Ragione R."/>
            <person name="Hildebrand F."/>
            <person name="Pallen M.J."/>
        </authorList>
    </citation>
    <scope>NUCLEOTIDE SEQUENCE</scope>
    <source>
        <strain evidence="11">ChiSxjej5B17-1746</strain>
    </source>
</reference>
<dbReference type="Proteomes" id="UP000824264">
    <property type="component" value="Unassembled WGS sequence"/>
</dbReference>